<keyword evidence="5" id="KW-1133">Transmembrane helix</keyword>
<accession>A0A7J7FSQ3</accession>
<gene>
    <name evidence="9" type="ORF">HYC85_032172</name>
</gene>
<evidence type="ECO:0000256" key="2">
    <source>
        <dbReference type="ARBA" id="ARBA00005814"/>
    </source>
</evidence>
<feature type="domain" description="ABC transporter" evidence="7">
    <location>
        <begin position="61"/>
        <end position="88"/>
    </location>
</feature>
<comment type="similarity">
    <text evidence="2">Belongs to the ABC transporter superfamily. ABCG family. Eye pigment precursor importer (TC 3.A.1.204) subfamily.</text>
</comment>
<evidence type="ECO:0008006" key="11">
    <source>
        <dbReference type="Google" id="ProtNLM"/>
    </source>
</evidence>
<sequence length="251" mass="27772">MEIEVASRAECGGDDMEKGVVGLSGGDERGMYLVWEDLRVVVPNFGNGHTKRLINGLTGFTEPGRIMVIMGPSGSGKSTLLHSLSGFLLSLPPSVSLYLMIYSCPYMLCHIRFSNTGRLSGNVIMTDNVLLNGKKRSLHYGVAPSSEVFALFDDLFLISGGETVYFGEAKMAVEFFAEVGYPCPSRSPSDHFLLCINSNFDNVTASLIESHRIPGVMMMTAGFFRFLTDLLKPFWHYPMSYINYMAWALQE</sequence>
<evidence type="ECO:0000259" key="8">
    <source>
        <dbReference type="Pfam" id="PF19055"/>
    </source>
</evidence>
<keyword evidence="6" id="KW-0472">Membrane</keyword>
<evidence type="ECO:0000256" key="5">
    <source>
        <dbReference type="ARBA" id="ARBA00022989"/>
    </source>
</evidence>
<dbReference type="PANTHER" id="PTHR48042">
    <property type="entry name" value="ABC TRANSPORTER G FAMILY MEMBER 11"/>
    <property type="match status" value="1"/>
</dbReference>
<dbReference type="GO" id="GO:0016887">
    <property type="term" value="F:ATP hydrolysis activity"/>
    <property type="evidence" value="ECO:0007669"/>
    <property type="project" value="InterPro"/>
</dbReference>
<comment type="subcellular location">
    <subcellularLocation>
        <location evidence="1">Membrane</location>
        <topology evidence="1">Multi-pass membrane protein</topology>
    </subcellularLocation>
</comment>
<keyword evidence="3" id="KW-0813">Transport</keyword>
<reference evidence="9 10" key="2">
    <citation type="submission" date="2020-07" db="EMBL/GenBank/DDBJ databases">
        <title>Genome assembly of wild tea tree DASZ reveals pedigree and selection history of tea varieties.</title>
        <authorList>
            <person name="Zhang W."/>
        </authorList>
    </citation>
    <scope>NUCLEOTIDE SEQUENCE [LARGE SCALE GENOMIC DNA]</scope>
    <source>
        <strain evidence="10">cv. G240</strain>
        <tissue evidence="9">Leaf</tissue>
    </source>
</reference>
<evidence type="ECO:0000256" key="3">
    <source>
        <dbReference type="ARBA" id="ARBA00022448"/>
    </source>
</evidence>
<dbReference type="GO" id="GO:0005524">
    <property type="term" value="F:ATP binding"/>
    <property type="evidence" value="ECO:0007669"/>
    <property type="project" value="InterPro"/>
</dbReference>
<dbReference type="Proteomes" id="UP000593564">
    <property type="component" value="Unassembled WGS sequence"/>
</dbReference>
<keyword evidence="10" id="KW-1185">Reference proteome</keyword>
<evidence type="ECO:0000256" key="1">
    <source>
        <dbReference type="ARBA" id="ARBA00004141"/>
    </source>
</evidence>
<dbReference type="InterPro" id="IPR043926">
    <property type="entry name" value="ABCG_dom"/>
</dbReference>
<dbReference type="PANTHER" id="PTHR48042:SF15">
    <property type="entry name" value="ABC TRANSPORTER G FAMILY MEMBER 13"/>
    <property type="match status" value="1"/>
</dbReference>
<dbReference type="SUPFAM" id="SSF52540">
    <property type="entry name" value="P-loop containing nucleoside triphosphate hydrolases"/>
    <property type="match status" value="2"/>
</dbReference>
<dbReference type="Pfam" id="PF19055">
    <property type="entry name" value="ABC2_membrane_7"/>
    <property type="match status" value="1"/>
</dbReference>
<protein>
    <recommendedName>
        <fullName evidence="11">ABC transporter domain-containing protein</fullName>
    </recommendedName>
</protein>
<dbReference type="InterPro" id="IPR027417">
    <property type="entry name" value="P-loop_NTPase"/>
</dbReference>
<dbReference type="AlphaFoldDB" id="A0A7J7FSQ3"/>
<name>A0A7J7FSQ3_CAMSI</name>
<proteinExistence type="inferred from homology"/>
<dbReference type="InterPro" id="IPR003439">
    <property type="entry name" value="ABC_transporter-like_ATP-bd"/>
</dbReference>
<dbReference type="Pfam" id="PF00005">
    <property type="entry name" value="ABC_tran"/>
    <property type="match status" value="1"/>
</dbReference>
<evidence type="ECO:0000256" key="4">
    <source>
        <dbReference type="ARBA" id="ARBA00022692"/>
    </source>
</evidence>
<evidence type="ECO:0000259" key="7">
    <source>
        <dbReference type="Pfam" id="PF00005"/>
    </source>
</evidence>
<comment type="caution">
    <text evidence="9">The sequence shown here is derived from an EMBL/GenBank/DDBJ whole genome shotgun (WGS) entry which is preliminary data.</text>
</comment>
<evidence type="ECO:0000313" key="10">
    <source>
        <dbReference type="Proteomes" id="UP000593564"/>
    </source>
</evidence>
<reference evidence="10" key="1">
    <citation type="journal article" date="2020" name="Nat. Commun.">
        <title>Genome assembly of wild tea tree DASZ reveals pedigree and selection history of tea varieties.</title>
        <authorList>
            <person name="Zhang W."/>
            <person name="Zhang Y."/>
            <person name="Qiu H."/>
            <person name="Guo Y."/>
            <person name="Wan H."/>
            <person name="Zhang X."/>
            <person name="Scossa F."/>
            <person name="Alseekh S."/>
            <person name="Zhang Q."/>
            <person name="Wang P."/>
            <person name="Xu L."/>
            <person name="Schmidt M.H."/>
            <person name="Jia X."/>
            <person name="Li D."/>
            <person name="Zhu A."/>
            <person name="Guo F."/>
            <person name="Chen W."/>
            <person name="Ni D."/>
            <person name="Usadel B."/>
            <person name="Fernie A.R."/>
            <person name="Wen W."/>
        </authorList>
    </citation>
    <scope>NUCLEOTIDE SEQUENCE [LARGE SCALE GENOMIC DNA]</scope>
    <source>
        <strain evidence="10">cv. G240</strain>
    </source>
</reference>
<keyword evidence="4" id="KW-0812">Transmembrane</keyword>
<dbReference type="Gene3D" id="3.40.50.300">
    <property type="entry name" value="P-loop containing nucleotide triphosphate hydrolases"/>
    <property type="match status" value="1"/>
</dbReference>
<organism evidence="9 10">
    <name type="scientific">Camellia sinensis</name>
    <name type="common">Tea plant</name>
    <name type="synonym">Thea sinensis</name>
    <dbReference type="NCBI Taxonomy" id="4442"/>
    <lineage>
        <taxon>Eukaryota</taxon>
        <taxon>Viridiplantae</taxon>
        <taxon>Streptophyta</taxon>
        <taxon>Embryophyta</taxon>
        <taxon>Tracheophyta</taxon>
        <taxon>Spermatophyta</taxon>
        <taxon>Magnoliopsida</taxon>
        <taxon>eudicotyledons</taxon>
        <taxon>Gunneridae</taxon>
        <taxon>Pentapetalae</taxon>
        <taxon>asterids</taxon>
        <taxon>Ericales</taxon>
        <taxon>Theaceae</taxon>
        <taxon>Camellia</taxon>
    </lineage>
</organism>
<evidence type="ECO:0000313" key="9">
    <source>
        <dbReference type="EMBL" id="KAF5931299.1"/>
    </source>
</evidence>
<feature type="domain" description="ABC transporter family G" evidence="8">
    <location>
        <begin position="144"/>
        <end position="223"/>
    </location>
</feature>
<dbReference type="GO" id="GO:0140359">
    <property type="term" value="F:ABC-type transporter activity"/>
    <property type="evidence" value="ECO:0007669"/>
    <property type="project" value="InterPro"/>
</dbReference>
<evidence type="ECO:0000256" key="6">
    <source>
        <dbReference type="ARBA" id="ARBA00023136"/>
    </source>
</evidence>
<dbReference type="GO" id="GO:0016020">
    <property type="term" value="C:membrane"/>
    <property type="evidence" value="ECO:0007669"/>
    <property type="project" value="UniProtKB-SubCell"/>
</dbReference>
<dbReference type="InterPro" id="IPR052215">
    <property type="entry name" value="Plant_ABCG"/>
</dbReference>
<dbReference type="EMBL" id="JACBKZ010000015">
    <property type="protein sequence ID" value="KAF5931299.1"/>
    <property type="molecule type" value="Genomic_DNA"/>
</dbReference>